<feature type="region of interest" description="Disordered" evidence="1">
    <location>
        <begin position="36"/>
        <end position="55"/>
    </location>
</feature>
<organism evidence="2">
    <name type="scientific">Clastoptera arizonana</name>
    <name type="common">Arizona spittle bug</name>
    <dbReference type="NCBI Taxonomy" id="38151"/>
    <lineage>
        <taxon>Eukaryota</taxon>
        <taxon>Metazoa</taxon>
        <taxon>Ecdysozoa</taxon>
        <taxon>Arthropoda</taxon>
        <taxon>Hexapoda</taxon>
        <taxon>Insecta</taxon>
        <taxon>Pterygota</taxon>
        <taxon>Neoptera</taxon>
        <taxon>Paraneoptera</taxon>
        <taxon>Hemiptera</taxon>
        <taxon>Auchenorrhyncha</taxon>
        <taxon>Cercopoidea</taxon>
        <taxon>Clastopteridae</taxon>
        <taxon>Clastoptera</taxon>
    </lineage>
</organism>
<feature type="non-terminal residue" evidence="2">
    <location>
        <position position="167"/>
    </location>
</feature>
<proteinExistence type="predicted"/>
<feature type="non-terminal residue" evidence="2">
    <location>
        <position position="1"/>
    </location>
</feature>
<reference evidence="2" key="1">
    <citation type="submission" date="2015-12" db="EMBL/GenBank/DDBJ databases">
        <title>De novo transcriptome assembly of four potential Pierce s Disease insect vectors from Arizona vineyards.</title>
        <authorList>
            <person name="Tassone E.E."/>
        </authorList>
    </citation>
    <scope>NUCLEOTIDE SEQUENCE</scope>
</reference>
<accession>A0A1B6CMD2</accession>
<dbReference type="AlphaFoldDB" id="A0A1B6CMD2"/>
<sequence length="167" mass="19068">NDSLMSTNFTQSSYYSNTMSTPLVFTLPTRPMAVDSNWRSPSTYQERNRYKSPYPSYGAHNNNYGGNKNGQNYFDYSNTRQYPYPGDNLSTRYYPGGRRGFEPYGYQSTTPYRGYSNPYAGSTTNTPNMFGSSPNRYIGSISEIMPCYDCNTMNRAGYTPYYRINGA</sequence>
<dbReference type="EMBL" id="GEDC01022753">
    <property type="protein sequence ID" value="JAS14545.1"/>
    <property type="molecule type" value="Transcribed_RNA"/>
</dbReference>
<name>A0A1B6CMD2_9HEMI</name>
<gene>
    <name evidence="2" type="ORF">g.413</name>
</gene>
<evidence type="ECO:0000313" key="2">
    <source>
        <dbReference type="EMBL" id="JAS14545.1"/>
    </source>
</evidence>
<protein>
    <submittedName>
        <fullName evidence="2">Uncharacterized protein</fullName>
    </submittedName>
</protein>
<evidence type="ECO:0000256" key="1">
    <source>
        <dbReference type="SAM" id="MobiDB-lite"/>
    </source>
</evidence>